<dbReference type="PANTHER" id="PTHR46382:SF1">
    <property type="entry name" value="PHOSPHATIDATE CYTIDYLYLTRANSFERASE"/>
    <property type="match status" value="1"/>
</dbReference>
<dbReference type="GO" id="GO:0005886">
    <property type="term" value="C:plasma membrane"/>
    <property type="evidence" value="ECO:0007669"/>
    <property type="project" value="UniProtKB-SubCell"/>
</dbReference>
<name>A0A3B0X3J1_9ZZZZ</name>
<evidence type="ECO:0000256" key="12">
    <source>
        <dbReference type="ARBA" id="ARBA00023264"/>
    </source>
</evidence>
<evidence type="ECO:0000256" key="11">
    <source>
        <dbReference type="ARBA" id="ARBA00023209"/>
    </source>
</evidence>
<gene>
    <name evidence="14" type="ORF">MNBD_GAMMA08-235</name>
</gene>
<dbReference type="PANTHER" id="PTHR46382">
    <property type="entry name" value="PHOSPHATIDATE CYTIDYLYLTRANSFERASE"/>
    <property type="match status" value="1"/>
</dbReference>
<evidence type="ECO:0000256" key="2">
    <source>
        <dbReference type="ARBA" id="ARBA00010185"/>
    </source>
</evidence>
<evidence type="ECO:0000256" key="8">
    <source>
        <dbReference type="ARBA" id="ARBA00022989"/>
    </source>
</evidence>
<evidence type="ECO:0000313" key="14">
    <source>
        <dbReference type="EMBL" id="VAW58963.1"/>
    </source>
</evidence>
<comment type="subcellular location">
    <subcellularLocation>
        <location evidence="1">Cell membrane</location>
        <topology evidence="1">Multi-pass membrane protein</topology>
    </subcellularLocation>
</comment>
<dbReference type="InterPro" id="IPR000374">
    <property type="entry name" value="PC_trans"/>
</dbReference>
<feature type="transmembrane region" description="Helical" evidence="13">
    <location>
        <begin position="27"/>
        <end position="44"/>
    </location>
</feature>
<keyword evidence="3" id="KW-1003">Cell membrane</keyword>
<proteinExistence type="inferred from homology"/>
<evidence type="ECO:0000256" key="10">
    <source>
        <dbReference type="ARBA" id="ARBA00023136"/>
    </source>
</evidence>
<dbReference type="GO" id="GO:0004605">
    <property type="term" value="F:phosphatidate cytidylyltransferase activity"/>
    <property type="evidence" value="ECO:0007669"/>
    <property type="project" value="UniProtKB-EC"/>
</dbReference>
<dbReference type="AlphaFoldDB" id="A0A3B0X3J1"/>
<evidence type="ECO:0000256" key="6">
    <source>
        <dbReference type="ARBA" id="ARBA00022692"/>
    </source>
</evidence>
<evidence type="ECO:0000256" key="3">
    <source>
        <dbReference type="ARBA" id="ARBA00022475"/>
    </source>
</evidence>
<feature type="transmembrane region" description="Helical" evidence="13">
    <location>
        <begin position="179"/>
        <end position="199"/>
    </location>
</feature>
<evidence type="ECO:0000256" key="5">
    <source>
        <dbReference type="ARBA" id="ARBA00022679"/>
    </source>
</evidence>
<feature type="transmembrane region" description="Helical" evidence="13">
    <location>
        <begin position="79"/>
        <end position="99"/>
    </location>
</feature>
<keyword evidence="10 13" id="KW-0472">Membrane</keyword>
<keyword evidence="9" id="KW-0443">Lipid metabolism</keyword>
<keyword evidence="12" id="KW-1208">Phospholipid metabolism</keyword>
<comment type="similarity">
    <text evidence="2">Belongs to the CDS family.</text>
</comment>
<feature type="transmembrane region" description="Helical" evidence="13">
    <location>
        <begin position="111"/>
        <end position="132"/>
    </location>
</feature>
<protein>
    <submittedName>
        <fullName evidence="14">Phosphatidate cytidylyltransferase</fullName>
        <ecNumber evidence="14">2.7.7.41</ecNumber>
    </submittedName>
</protein>
<feature type="transmembrane region" description="Helical" evidence="13">
    <location>
        <begin position="251"/>
        <end position="270"/>
    </location>
</feature>
<feature type="transmembrane region" description="Helical" evidence="13">
    <location>
        <begin position="5"/>
        <end position="21"/>
    </location>
</feature>
<reference evidence="14" key="1">
    <citation type="submission" date="2018-06" db="EMBL/GenBank/DDBJ databases">
        <authorList>
            <person name="Zhirakovskaya E."/>
        </authorList>
    </citation>
    <scope>NUCLEOTIDE SEQUENCE</scope>
</reference>
<keyword evidence="4" id="KW-0444">Lipid biosynthesis</keyword>
<organism evidence="14">
    <name type="scientific">hydrothermal vent metagenome</name>
    <dbReference type="NCBI Taxonomy" id="652676"/>
    <lineage>
        <taxon>unclassified sequences</taxon>
        <taxon>metagenomes</taxon>
        <taxon>ecological metagenomes</taxon>
    </lineage>
</organism>
<sequence length="272" mass="30055">MLKQRILTAIPLAAFVVWGMLTQPENIIFYALLVLILISGWEWARLSGIKNKALRGAYAILVSVCSYFAQQFIYSEPQWLNIVLSFTVLAWLVATYHMFSKGPQAANDSLSIIKLLIGFVVLIPPVLALLIIRAEGVWWLFYCLSIVWIADIGAYFSGKRFGKNKLAPKLSPGKTKEGMYGAVFATAIYSFIFGLIFELKTIELLMLLIIASLATFISVAGDLFLSLLKREKGLKDTGNILPGHGGILDRIDSILSAAPFLALFLSLVIFNG</sequence>
<dbReference type="GO" id="GO:0016024">
    <property type="term" value="P:CDP-diacylglycerol biosynthetic process"/>
    <property type="evidence" value="ECO:0007669"/>
    <property type="project" value="TreeGrafter"/>
</dbReference>
<feature type="transmembrane region" description="Helical" evidence="13">
    <location>
        <begin position="205"/>
        <end position="225"/>
    </location>
</feature>
<dbReference type="EMBL" id="UOFH01000045">
    <property type="protein sequence ID" value="VAW58963.1"/>
    <property type="molecule type" value="Genomic_DNA"/>
</dbReference>
<keyword evidence="7 14" id="KW-0548">Nucleotidyltransferase</keyword>
<keyword evidence="6 13" id="KW-0812">Transmembrane</keyword>
<dbReference type="PROSITE" id="PS01315">
    <property type="entry name" value="CDS"/>
    <property type="match status" value="1"/>
</dbReference>
<keyword evidence="8 13" id="KW-1133">Transmembrane helix</keyword>
<keyword evidence="5 14" id="KW-0808">Transferase</keyword>
<evidence type="ECO:0000256" key="1">
    <source>
        <dbReference type="ARBA" id="ARBA00004651"/>
    </source>
</evidence>
<evidence type="ECO:0000256" key="9">
    <source>
        <dbReference type="ARBA" id="ARBA00023098"/>
    </source>
</evidence>
<evidence type="ECO:0000256" key="7">
    <source>
        <dbReference type="ARBA" id="ARBA00022695"/>
    </source>
</evidence>
<keyword evidence="11" id="KW-0594">Phospholipid biosynthesis</keyword>
<evidence type="ECO:0000256" key="13">
    <source>
        <dbReference type="SAM" id="Phobius"/>
    </source>
</evidence>
<dbReference type="EC" id="2.7.7.41" evidence="14"/>
<dbReference type="Pfam" id="PF01148">
    <property type="entry name" value="CTP_transf_1"/>
    <property type="match status" value="1"/>
</dbReference>
<accession>A0A3B0X3J1</accession>
<evidence type="ECO:0000256" key="4">
    <source>
        <dbReference type="ARBA" id="ARBA00022516"/>
    </source>
</evidence>
<feature type="transmembrane region" description="Helical" evidence="13">
    <location>
        <begin position="138"/>
        <end position="158"/>
    </location>
</feature>